<dbReference type="Gene3D" id="1.25.40.10">
    <property type="entry name" value="Tetratricopeptide repeat domain"/>
    <property type="match status" value="1"/>
</dbReference>
<dbReference type="PANTHER" id="PTHR47603">
    <property type="entry name" value="PPR CONTAINING-LIKE PROTEIN"/>
    <property type="match status" value="1"/>
</dbReference>
<evidence type="ECO:0008006" key="3">
    <source>
        <dbReference type="Google" id="ProtNLM"/>
    </source>
</evidence>
<keyword evidence="2" id="KW-1185">Reference proteome</keyword>
<feature type="non-terminal residue" evidence="1">
    <location>
        <position position="266"/>
    </location>
</feature>
<dbReference type="STRING" id="4155.A0A022QWG2"/>
<dbReference type="eggNOG" id="ENOG502QPWW">
    <property type="taxonomic scope" value="Eukaryota"/>
</dbReference>
<evidence type="ECO:0000313" key="2">
    <source>
        <dbReference type="Proteomes" id="UP000030748"/>
    </source>
</evidence>
<dbReference type="InterPro" id="IPR011990">
    <property type="entry name" value="TPR-like_helical_dom_sf"/>
</dbReference>
<accession>A0A022QWG2</accession>
<sequence length="266" mass="30909">MSRIASITKLARQINRLNQQRVHFSLSSTYSTLPKSPTYTQIKQDETKIPTTRTPNPPPQIHIKDIKSLPKLEIGENIPRRDKISFLVTTLIDLQDNKESIYNTLDAWVAWEREFPIGALKNVLLALEKQQQWHKVIQVIKWMLSKGQGNTRGTYGQLIRALDMDHRVEEAHEIWKKKLGFDLHSVPWKLCKLMISVYYRNNMLEDLVKLFKGLEGFDRKPPEKSIVQRVADAYEVLGLSEEKERVLEKYKTLFVESSNGKIKKIG</sequence>
<dbReference type="PANTHER" id="PTHR47603:SF1">
    <property type="entry name" value="PPR CONTAINING-LIKE PROTEIN"/>
    <property type="match status" value="1"/>
</dbReference>
<organism evidence="1 2">
    <name type="scientific">Erythranthe guttata</name>
    <name type="common">Yellow monkey flower</name>
    <name type="synonym">Mimulus guttatus</name>
    <dbReference type="NCBI Taxonomy" id="4155"/>
    <lineage>
        <taxon>Eukaryota</taxon>
        <taxon>Viridiplantae</taxon>
        <taxon>Streptophyta</taxon>
        <taxon>Embryophyta</taxon>
        <taxon>Tracheophyta</taxon>
        <taxon>Spermatophyta</taxon>
        <taxon>Magnoliopsida</taxon>
        <taxon>eudicotyledons</taxon>
        <taxon>Gunneridae</taxon>
        <taxon>Pentapetalae</taxon>
        <taxon>asterids</taxon>
        <taxon>lamiids</taxon>
        <taxon>Lamiales</taxon>
        <taxon>Phrymaceae</taxon>
        <taxon>Erythranthe</taxon>
    </lineage>
</organism>
<dbReference type="EMBL" id="KI630810">
    <property type="protein sequence ID" value="EYU32987.1"/>
    <property type="molecule type" value="Genomic_DNA"/>
</dbReference>
<protein>
    <recommendedName>
        <fullName evidence="3">Pentacotripeptide-repeat region of PRORP domain-containing protein</fullName>
    </recommendedName>
</protein>
<dbReference type="Proteomes" id="UP000030748">
    <property type="component" value="Unassembled WGS sequence"/>
</dbReference>
<reference evidence="1 2" key="1">
    <citation type="journal article" date="2013" name="Proc. Natl. Acad. Sci. U.S.A.">
        <title>Fine-scale variation in meiotic recombination in Mimulus inferred from population shotgun sequencing.</title>
        <authorList>
            <person name="Hellsten U."/>
            <person name="Wright K.M."/>
            <person name="Jenkins J."/>
            <person name="Shu S."/>
            <person name="Yuan Y."/>
            <person name="Wessler S.R."/>
            <person name="Schmutz J."/>
            <person name="Willis J.H."/>
            <person name="Rokhsar D.S."/>
        </authorList>
    </citation>
    <scope>NUCLEOTIDE SEQUENCE [LARGE SCALE GENOMIC DNA]</scope>
    <source>
        <strain evidence="2">cv. DUN x IM62</strain>
    </source>
</reference>
<evidence type="ECO:0000313" key="1">
    <source>
        <dbReference type="EMBL" id="EYU32987.1"/>
    </source>
</evidence>
<name>A0A022QWG2_ERYGU</name>
<dbReference type="AlphaFoldDB" id="A0A022QWG2"/>
<proteinExistence type="predicted"/>
<gene>
    <name evidence="1" type="ORF">MIMGU_mgv1a019936mg</name>
</gene>